<evidence type="ECO:0000256" key="2">
    <source>
        <dbReference type="ARBA" id="ARBA00022723"/>
    </source>
</evidence>
<evidence type="ECO:0000313" key="7">
    <source>
        <dbReference type="Proteomes" id="UP000179164"/>
    </source>
</evidence>
<dbReference type="PANTHER" id="PTHR30426:SF0">
    <property type="entry name" value="4-HYDROXY-3-METHYLBUT-2-ENYL DIPHOSPHATE REDUCTASE"/>
    <property type="match status" value="1"/>
</dbReference>
<dbReference type="InterPro" id="IPR003451">
    <property type="entry name" value="LytB/IspH"/>
</dbReference>
<evidence type="ECO:0000256" key="1">
    <source>
        <dbReference type="ARBA" id="ARBA00022485"/>
    </source>
</evidence>
<keyword evidence="4 5" id="KW-0411">Iron-sulfur</keyword>
<feature type="binding site" evidence="5">
    <location>
        <position position="223"/>
    </location>
    <ligand>
        <name>dimethylallyl diphosphate</name>
        <dbReference type="ChEBI" id="CHEBI:57623"/>
    </ligand>
</feature>
<sequence length="334" mass="36671">MKVILAKPRGFCAGVDRAIDVVELALQVYGKPVYVKHAIVHNDHVVRDLEQKGTIFIESVDEIPEGAHAVFSAHGSPPSDYEKAKARKLNLIDATCPLVTKVHLEAKRFGKEGYMIILVGHKGHVELRGTSGEAPDHTMIVETVEDVDALKLPVQEKIAVLTQTTLSVDDTKTVLDVIRKKYPGALFPPSSDICYATTNRQRAVKELAKHVQLVLVVGSHASSNTNRLVEVAKNQGVPAYRINSANDIETSWLKGVEVVGLASGASAPEELVQSVIEFLRKHGADEVEELEVLQERVWFNLPMEIREAAKARGIDASLIQKHHIARGVKMSVKE</sequence>
<feature type="binding site" evidence="5">
    <location>
        <position position="41"/>
    </location>
    <ligand>
        <name>isopentenyl diphosphate</name>
        <dbReference type="ChEBI" id="CHEBI:128769"/>
    </ligand>
</feature>
<dbReference type="Proteomes" id="UP000179164">
    <property type="component" value="Unassembled WGS sequence"/>
</dbReference>
<feature type="binding site" evidence="5">
    <location>
        <position position="266"/>
    </location>
    <ligand>
        <name>isopentenyl diphosphate</name>
        <dbReference type="ChEBI" id="CHEBI:128769"/>
    </ligand>
</feature>
<feature type="binding site" evidence="5">
    <location>
        <position position="164"/>
    </location>
    <ligand>
        <name>(2E)-4-hydroxy-3-methylbut-2-enyl diphosphate</name>
        <dbReference type="ChEBI" id="CHEBI:128753"/>
    </ligand>
</feature>
<feature type="binding site" evidence="5">
    <location>
        <position position="124"/>
    </location>
    <ligand>
        <name>(2E)-4-hydroxy-3-methylbut-2-enyl diphosphate</name>
        <dbReference type="ChEBI" id="CHEBI:128753"/>
    </ligand>
</feature>
<dbReference type="CDD" id="cd13944">
    <property type="entry name" value="lytB_ispH"/>
    <property type="match status" value="1"/>
</dbReference>
<feature type="binding site" evidence="5">
    <location>
        <position position="12"/>
    </location>
    <ligand>
        <name>[4Fe-4S] cluster</name>
        <dbReference type="ChEBI" id="CHEBI:49883"/>
    </ligand>
</feature>
<feature type="binding site" evidence="5">
    <location>
        <position position="266"/>
    </location>
    <ligand>
        <name>dimethylallyl diphosphate</name>
        <dbReference type="ChEBI" id="CHEBI:57623"/>
    </ligand>
</feature>
<keyword evidence="3 5" id="KW-0408">Iron</keyword>
<feature type="binding site" evidence="5">
    <location>
        <position position="224"/>
    </location>
    <ligand>
        <name>dimethylallyl diphosphate</name>
        <dbReference type="ChEBI" id="CHEBI:57623"/>
    </ligand>
</feature>
<accession>A0A1G2B1C7</accession>
<dbReference type="Gene3D" id="3.40.50.11270">
    <property type="match status" value="1"/>
</dbReference>
<feature type="binding site" evidence="5">
    <location>
        <position position="124"/>
    </location>
    <ligand>
        <name>isopentenyl diphosphate</name>
        <dbReference type="ChEBI" id="CHEBI:128769"/>
    </ligand>
</feature>
<evidence type="ECO:0000256" key="3">
    <source>
        <dbReference type="ARBA" id="ARBA00023004"/>
    </source>
</evidence>
<feature type="binding site" evidence="5">
    <location>
        <position position="266"/>
    </location>
    <ligand>
        <name>(2E)-4-hydroxy-3-methylbut-2-enyl diphosphate</name>
        <dbReference type="ChEBI" id="CHEBI:128753"/>
    </ligand>
</feature>
<dbReference type="GO" id="GO:0016114">
    <property type="term" value="P:terpenoid biosynthetic process"/>
    <property type="evidence" value="ECO:0007669"/>
    <property type="project" value="UniProtKB-UniRule"/>
</dbReference>
<gene>
    <name evidence="5" type="primary">ispH</name>
    <name evidence="6" type="ORF">A2898_00555</name>
</gene>
<dbReference type="GO" id="GO:0051539">
    <property type="term" value="F:4 iron, 4 sulfur cluster binding"/>
    <property type="evidence" value="ECO:0007669"/>
    <property type="project" value="UniProtKB-UniRule"/>
</dbReference>
<feature type="binding site" evidence="5">
    <location>
        <position position="223"/>
    </location>
    <ligand>
        <name>(2E)-4-hydroxy-3-methylbut-2-enyl diphosphate</name>
        <dbReference type="ChEBI" id="CHEBI:128753"/>
    </ligand>
</feature>
<feature type="binding site" evidence="5">
    <location>
        <position position="224"/>
    </location>
    <ligand>
        <name>isopentenyl diphosphate</name>
        <dbReference type="ChEBI" id="CHEBI:128769"/>
    </ligand>
</feature>
<keyword evidence="1 5" id="KW-0004">4Fe-4S</keyword>
<evidence type="ECO:0000256" key="4">
    <source>
        <dbReference type="ARBA" id="ARBA00023014"/>
    </source>
</evidence>
<comment type="pathway">
    <text evidence="5">Isoprenoid biosynthesis; dimethylallyl diphosphate biosynthesis; dimethylallyl diphosphate from (2E)-4-hydroxy-3-methylbutenyl diphosphate: step 1/1.</text>
</comment>
<feature type="binding site" evidence="5">
    <location>
        <position position="74"/>
    </location>
    <ligand>
        <name>isopentenyl diphosphate</name>
        <dbReference type="ChEBI" id="CHEBI:128769"/>
    </ligand>
</feature>
<dbReference type="EC" id="1.17.7.4" evidence="5"/>
<name>A0A1G2B1C7_9BACT</name>
<dbReference type="GO" id="GO:0046872">
    <property type="term" value="F:metal ion binding"/>
    <property type="evidence" value="ECO:0007669"/>
    <property type="project" value="UniProtKB-KW"/>
</dbReference>
<comment type="caution">
    <text evidence="6">The sequence shown here is derived from an EMBL/GenBank/DDBJ whole genome shotgun (WGS) entry which is preliminary data.</text>
</comment>
<feature type="binding site" evidence="5">
    <location>
        <position position="74"/>
    </location>
    <ligand>
        <name>(2E)-4-hydroxy-3-methylbut-2-enyl diphosphate</name>
        <dbReference type="ChEBI" id="CHEBI:128753"/>
    </ligand>
</feature>
<dbReference type="UniPathway" id="UPA00056">
    <property type="reaction ID" value="UER00097"/>
</dbReference>
<feature type="binding site" evidence="5">
    <location>
        <position position="41"/>
    </location>
    <ligand>
        <name>(2E)-4-hydroxy-3-methylbut-2-enyl diphosphate</name>
        <dbReference type="ChEBI" id="CHEBI:128753"/>
    </ligand>
</feature>
<dbReference type="PANTHER" id="PTHR30426">
    <property type="entry name" value="4-HYDROXY-3-METHYLBUT-2-ENYL DIPHOSPHATE REDUCTASE"/>
    <property type="match status" value="1"/>
</dbReference>
<protein>
    <recommendedName>
        <fullName evidence="5">4-hydroxy-3-methylbut-2-enyl diphosphate reductase</fullName>
        <shortName evidence="5">HMBPP reductase</shortName>
        <ecNumber evidence="5">1.17.7.4</ecNumber>
    </recommendedName>
</protein>
<comment type="function">
    <text evidence="5">Catalyzes the conversion of 1-hydroxy-2-methyl-2-(E)-butenyl 4-diphosphate (HMBPP) into a mixture of isopentenyl diphosphate (IPP) and dimethylallyl diphosphate (DMAPP). Acts in the terminal step of the DOXP/MEP pathway for isoprenoid precursor biosynthesis.</text>
</comment>
<dbReference type="AlphaFoldDB" id="A0A1G2B1C7"/>
<dbReference type="UniPathway" id="UPA00059">
    <property type="reaction ID" value="UER00105"/>
</dbReference>
<feature type="binding site" evidence="5">
    <location>
        <position position="74"/>
    </location>
    <ligand>
        <name>dimethylallyl diphosphate</name>
        <dbReference type="ChEBI" id="CHEBI:57623"/>
    </ligand>
</feature>
<feature type="binding site" evidence="5">
    <location>
        <position position="41"/>
    </location>
    <ligand>
        <name>dimethylallyl diphosphate</name>
        <dbReference type="ChEBI" id="CHEBI:57623"/>
    </ligand>
</feature>
<keyword evidence="5" id="KW-0560">Oxidoreductase</keyword>
<comment type="similarity">
    <text evidence="5">Belongs to the IspH family.</text>
</comment>
<comment type="catalytic activity">
    <reaction evidence="5">
        <text>isopentenyl diphosphate + 2 oxidized [2Fe-2S]-[ferredoxin] + H2O = (2E)-4-hydroxy-3-methylbut-2-enyl diphosphate + 2 reduced [2Fe-2S]-[ferredoxin] + 2 H(+)</text>
        <dbReference type="Rhea" id="RHEA:24488"/>
        <dbReference type="Rhea" id="RHEA-COMP:10000"/>
        <dbReference type="Rhea" id="RHEA-COMP:10001"/>
        <dbReference type="ChEBI" id="CHEBI:15377"/>
        <dbReference type="ChEBI" id="CHEBI:15378"/>
        <dbReference type="ChEBI" id="CHEBI:33737"/>
        <dbReference type="ChEBI" id="CHEBI:33738"/>
        <dbReference type="ChEBI" id="CHEBI:128753"/>
        <dbReference type="ChEBI" id="CHEBI:128769"/>
        <dbReference type="EC" id="1.17.7.4"/>
    </reaction>
</comment>
<dbReference type="GO" id="GO:0050992">
    <property type="term" value="P:dimethylallyl diphosphate biosynthetic process"/>
    <property type="evidence" value="ECO:0007669"/>
    <property type="project" value="UniProtKB-UniRule"/>
</dbReference>
<feature type="binding site" evidence="5">
    <location>
        <position position="223"/>
    </location>
    <ligand>
        <name>isopentenyl diphosphate</name>
        <dbReference type="ChEBI" id="CHEBI:128769"/>
    </ligand>
</feature>
<dbReference type="NCBIfam" id="TIGR00216">
    <property type="entry name" value="ispH_lytB"/>
    <property type="match status" value="1"/>
</dbReference>
<proteinExistence type="inferred from homology"/>
<dbReference type="GO" id="GO:0051745">
    <property type="term" value="F:4-hydroxy-3-methylbut-2-enyl diphosphate reductase activity"/>
    <property type="evidence" value="ECO:0007669"/>
    <property type="project" value="UniProtKB-UniRule"/>
</dbReference>
<feature type="binding site" evidence="5">
    <location>
        <position position="194"/>
    </location>
    <ligand>
        <name>[4Fe-4S] cluster</name>
        <dbReference type="ChEBI" id="CHEBI:49883"/>
    </ligand>
</feature>
<comment type="cofactor">
    <cofactor evidence="5">
        <name>[4Fe-4S] cluster</name>
        <dbReference type="ChEBI" id="CHEBI:49883"/>
    </cofactor>
    <text evidence="5">Binds 1 [4Fe-4S] cluster per subunit.</text>
</comment>
<dbReference type="HAMAP" id="MF_00191">
    <property type="entry name" value="IspH"/>
    <property type="match status" value="1"/>
</dbReference>
<feature type="binding site" evidence="5">
    <location>
        <position position="124"/>
    </location>
    <ligand>
        <name>dimethylallyl diphosphate</name>
        <dbReference type="ChEBI" id="CHEBI:57623"/>
    </ligand>
</feature>
<keyword evidence="5" id="KW-0414">Isoprene biosynthesis</keyword>
<keyword evidence="2 5" id="KW-0479">Metal-binding</keyword>
<organism evidence="6 7">
    <name type="scientific">Candidatus Kerfeldbacteria bacterium RIFCSPLOWO2_01_FULL_48_11</name>
    <dbReference type="NCBI Taxonomy" id="1798543"/>
    <lineage>
        <taxon>Bacteria</taxon>
        <taxon>Candidatus Kerfeldiibacteriota</taxon>
    </lineage>
</organism>
<reference evidence="6 7" key="1">
    <citation type="journal article" date="2016" name="Nat. Commun.">
        <title>Thousands of microbial genomes shed light on interconnected biogeochemical processes in an aquifer system.</title>
        <authorList>
            <person name="Anantharaman K."/>
            <person name="Brown C.T."/>
            <person name="Hug L.A."/>
            <person name="Sharon I."/>
            <person name="Castelle C.J."/>
            <person name="Probst A.J."/>
            <person name="Thomas B.C."/>
            <person name="Singh A."/>
            <person name="Wilkins M.J."/>
            <person name="Karaoz U."/>
            <person name="Brodie E.L."/>
            <person name="Williams K.H."/>
            <person name="Hubbard S.S."/>
            <person name="Banfield J.F."/>
        </authorList>
    </citation>
    <scope>NUCLEOTIDE SEQUENCE [LARGE SCALE GENOMIC DNA]</scope>
</reference>
<evidence type="ECO:0000313" key="6">
    <source>
        <dbReference type="EMBL" id="OGY83001.1"/>
    </source>
</evidence>
<feature type="binding site" evidence="5">
    <location>
        <position position="222"/>
    </location>
    <ligand>
        <name>dimethylallyl diphosphate</name>
        <dbReference type="ChEBI" id="CHEBI:57623"/>
    </ligand>
</feature>
<comment type="catalytic activity">
    <reaction evidence="5">
        <text>dimethylallyl diphosphate + 2 oxidized [2Fe-2S]-[ferredoxin] + H2O = (2E)-4-hydroxy-3-methylbut-2-enyl diphosphate + 2 reduced [2Fe-2S]-[ferredoxin] + 2 H(+)</text>
        <dbReference type="Rhea" id="RHEA:24825"/>
        <dbReference type="Rhea" id="RHEA-COMP:10000"/>
        <dbReference type="Rhea" id="RHEA-COMP:10001"/>
        <dbReference type="ChEBI" id="CHEBI:15377"/>
        <dbReference type="ChEBI" id="CHEBI:15378"/>
        <dbReference type="ChEBI" id="CHEBI:33737"/>
        <dbReference type="ChEBI" id="CHEBI:33738"/>
        <dbReference type="ChEBI" id="CHEBI:57623"/>
        <dbReference type="ChEBI" id="CHEBI:128753"/>
        <dbReference type="EC" id="1.17.7.4"/>
    </reaction>
</comment>
<comment type="pathway">
    <text evidence="5">Isoprenoid biosynthesis; isopentenyl diphosphate biosynthesis via DXP pathway; isopentenyl diphosphate from 1-deoxy-D-xylulose 5-phosphate: step 6/6.</text>
</comment>
<dbReference type="STRING" id="1798543.A2898_00555"/>
<dbReference type="GO" id="GO:0019288">
    <property type="term" value="P:isopentenyl diphosphate biosynthetic process, methylerythritol 4-phosphate pathway"/>
    <property type="evidence" value="ECO:0007669"/>
    <property type="project" value="UniProtKB-UniRule"/>
</dbReference>
<dbReference type="EMBL" id="MHKE01000016">
    <property type="protein sequence ID" value="OGY83001.1"/>
    <property type="molecule type" value="Genomic_DNA"/>
</dbReference>
<feature type="binding site" evidence="5">
    <location>
        <position position="224"/>
    </location>
    <ligand>
        <name>(2E)-4-hydroxy-3-methylbut-2-enyl diphosphate</name>
        <dbReference type="ChEBI" id="CHEBI:128753"/>
    </ligand>
</feature>
<feature type="binding site" evidence="5">
    <location>
        <position position="96"/>
    </location>
    <ligand>
        <name>[4Fe-4S] cluster</name>
        <dbReference type="ChEBI" id="CHEBI:49883"/>
    </ligand>
</feature>
<evidence type="ECO:0000256" key="5">
    <source>
        <dbReference type="HAMAP-Rule" id="MF_00191"/>
    </source>
</evidence>
<dbReference type="Pfam" id="PF02401">
    <property type="entry name" value="LYTB"/>
    <property type="match status" value="1"/>
</dbReference>
<feature type="active site" description="Proton donor" evidence="5">
    <location>
        <position position="126"/>
    </location>
</feature>
<dbReference type="Gene3D" id="3.40.1010.20">
    <property type="entry name" value="4-hydroxy-3-methylbut-2-enyl diphosphate reductase, catalytic domain"/>
    <property type="match status" value="2"/>
</dbReference>
<dbReference type="NCBIfam" id="NF002190">
    <property type="entry name" value="PRK01045.1-4"/>
    <property type="match status" value="1"/>
</dbReference>
<feature type="binding site" evidence="5">
    <location>
        <position position="222"/>
    </location>
    <ligand>
        <name>isopentenyl diphosphate</name>
        <dbReference type="ChEBI" id="CHEBI:128769"/>
    </ligand>
</feature>
<feature type="binding site" evidence="5">
    <location>
        <position position="222"/>
    </location>
    <ligand>
        <name>(2E)-4-hydroxy-3-methylbut-2-enyl diphosphate</name>
        <dbReference type="ChEBI" id="CHEBI:128753"/>
    </ligand>
</feature>